<keyword evidence="3" id="KW-1185">Reference proteome</keyword>
<comment type="caution">
    <text evidence="2">The sequence shown here is derived from an EMBL/GenBank/DDBJ whole genome shotgun (WGS) entry which is preliminary data.</text>
</comment>
<accession>A0A814RLJ9</accession>
<proteinExistence type="predicted"/>
<evidence type="ECO:0000313" key="2">
    <source>
        <dbReference type="EMBL" id="CAF1134908.1"/>
    </source>
</evidence>
<feature type="region of interest" description="Disordered" evidence="1">
    <location>
        <begin position="34"/>
        <end position="58"/>
    </location>
</feature>
<sequence length="58" mass="6592">MNKFEELVSKSNSSKSSDQVIKNLKITIKNTSNKKDLMDNDDNDPMEGIETMIVDNDE</sequence>
<name>A0A814RLJ9_9BILA</name>
<protein>
    <submittedName>
        <fullName evidence="2">Uncharacterized protein</fullName>
    </submittedName>
</protein>
<evidence type="ECO:0000313" key="3">
    <source>
        <dbReference type="Proteomes" id="UP000663879"/>
    </source>
</evidence>
<feature type="non-terminal residue" evidence="2">
    <location>
        <position position="58"/>
    </location>
</feature>
<dbReference type="Proteomes" id="UP000663879">
    <property type="component" value="Unassembled WGS sequence"/>
</dbReference>
<dbReference type="AlphaFoldDB" id="A0A814RLJ9"/>
<dbReference type="EMBL" id="CAJNOC010009945">
    <property type="protein sequence ID" value="CAF1134908.1"/>
    <property type="molecule type" value="Genomic_DNA"/>
</dbReference>
<organism evidence="2 3">
    <name type="scientific">Brachionus calyciflorus</name>
    <dbReference type="NCBI Taxonomy" id="104777"/>
    <lineage>
        <taxon>Eukaryota</taxon>
        <taxon>Metazoa</taxon>
        <taxon>Spiralia</taxon>
        <taxon>Gnathifera</taxon>
        <taxon>Rotifera</taxon>
        <taxon>Eurotatoria</taxon>
        <taxon>Monogononta</taxon>
        <taxon>Pseudotrocha</taxon>
        <taxon>Ploima</taxon>
        <taxon>Brachionidae</taxon>
        <taxon>Brachionus</taxon>
    </lineage>
</organism>
<evidence type="ECO:0000256" key="1">
    <source>
        <dbReference type="SAM" id="MobiDB-lite"/>
    </source>
</evidence>
<reference evidence="2" key="1">
    <citation type="submission" date="2021-02" db="EMBL/GenBank/DDBJ databases">
        <authorList>
            <person name="Nowell W R."/>
        </authorList>
    </citation>
    <scope>NUCLEOTIDE SEQUENCE</scope>
    <source>
        <strain evidence="2">Ploen Becks lab</strain>
    </source>
</reference>
<gene>
    <name evidence="2" type="ORF">OXX778_LOCUS22642</name>
</gene>